<evidence type="ECO:0000313" key="3">
    <source>
        <dbReference type="Proteomes" id="UP000051783"/>
    </source>
</evidence>
<sequence>MNNHYTVIDQQNWPRQQYFYYFTKMNPTGFSLTVDLGITATLAWTRTNHVKFNAVYLYLISRLLTNHPEMRIGYIDEQLVTFDVLHPSYTVIHADHSISNLWTAYDEDFTVFYQHYLADLQQYGQQPGPMPKAPQSANLVNIGSLPWVNFSSYTPLPFKPLTTFFPIFQAGQFKSEHEHTTMPLSLTINHATADGYHVSTFFNELQTLLNAPQTYLN</sequence>
<dbReference type="AlphaFoldDB" id="A0A0R2M3W9"/>
<dbReference type="Proteomes" id="UP000051783">
    <property type="component" value="Unassembled WGS sequence"/>
</dbReference>
<dbReference type="RefSeq" id="WP_057707123.1">
    <property type="nucleotide sequence ID" value="NZ_JQCL01000080.1"/>
</dbReference>
<dbReference type="SUPFAM" id="SSF52777">
    <property type="entry name" value="CoA-dependent acyltransferases"/>
    <property type="match status" value="1"/>
</dbReference>
<gene>
    <name evidence="2" type="ORF">IV64_GL000623</name>
</gene>
<evidence type="ECO:0000313" key="2">
    <source>
        <dbReference type="EMBL" id="KRO08533.1"/>
    </source>
</evidence>
<dbReference type="OrthoDB" id="9801766at2"/>
<dbReference type="Pfam" id="PF00302">
    <property type="entry name" value="CAT"/>
    <property type="match status" value="1"/>
</dbReference>
<dbReference type="GO" id="GO:0008811">
    <property type="term" value="F:chloramphenicol O-acetyltransferase activity"/>
    <property type="evidence" value="ECO:0007669"/>
    <property type="project" value="InterPro"/>
</dbReference>
<dbReference type="PIRSF" id="PIRSF000440">
    <property type="entry name" value="CAT"/>
    <property type="match status" value="1"/>
</dbReference>
<dbReference type="PATRIC" id="fig|942150.3.peg.637"/>
<organism evidence="2 3">
    <name type="scientific">Lactiplantibacillus xiangfangensis</name>
    <dbReference type="NCBI Taxonomy" id="942150"/>
    <lineage>
        <taxon>Bacteria</taxon>
        <taxon>Bacillati</taxon>
        <taxon>Bacillota</taxon>
        <taxon>Bacilli</taxon>
        <taxon>Lactobacillales</taxon>
        <taxon>Lactobacillaceae</taxon>
        <taxon>Lactiplantibacillus</taxon>
    </lineage>
</organism>
<dbReference type="PANTHER" id="PTHR38474">
    <property type="entry name" value="SLR0299 PROTEIN"/>
    <property type="match status" value="1"/>
</dbReference>
<proteinExistence type="predicted"/>
<dbReference type="STRING" id="942150.IV64_GL000623"/>
<keyword evidence="3" id="KW-1185">Reference proteome</keyword>
<name>A0A0R2M3W9_9LACO</name>
<evidence type="ECO:0000256" key="1">
    <source>
        <dbReference type="PIRSR" id="PIRSR000440-1"/>
    </source>
</evidence>
<dbReference type="InterPro" id="IPR001707">
    <property type="entry name" value="Cmp_AcTrfase"/>
</dbReference>
<reference evidence="2 3" key="1">
    <citation type="journal article" date="2015" name="Genome Announc.">
        <title>Expanding the biotechnology potential of lactobacilli through comparative genomics of 213 strains and associated genera.</title>
        <authorList>
            <person name="Sun Z."/>
            <person name="Harris H.M."/>
            <person name="McCann A."/>
            <person name="Guo C."/>
            <person name="Argimon S."/>
            <person name="Zhang W."/>
            <person name="Yang X."/>
            <person name="Jeffery I.B."/>
            <person name="Cooney J.C."/>
            <person name="Kagawa T.F."/>
            <person name="Liu W."/>
            <person name="Song Y."/>
            <person name="Salvetti E."/>
            <person name="Wrobel A."/>
            <person name="Rasinkangas P."/>
            <person name="Parkhill J."/>
            <person name="Rea M.C."/>
            <person name="O'Sullivan O."/>
            <person name="Ritari J."/>
            <person name="Douillard F.P."/>
            <person name="Paul Ross R."/>
            <person name="Yang R."/>
            <person name="Briner A.E."/>
            <person name="Felis G.E."/>
            <person name="de Vos W.M."/>
            <person name="Barrangou R."/>
            <person name="Klaenhammer T.R."/>
            <person name="Caufield P.W."/>
            <person name="Cui Y."/>
            <person name="Zhang H."/>
            <person name="O'Toole P.W."/>
        </authorList>
    </citation>
    <scope>NUCLEOTIDE SEQUENCE [LARGE SCALE GENOMIC DNA]</scope>
    <source>
        <strain evidence="2 3">LMG 26013</strain>
    </source>
</reference>
<keyword evidence="2" id="KW-0808">Transferase</keyword>
<dbReference type="PANTHER" id="PTHR38474:SF2">
    <property type="entry name" value="CHLORAMPHENICOL ACETYLTRANSFERASE"/>
    <property type="match status" value="1"/>
</dbReference>
<dbReference type="Gene3D" id="3.30.559.10">
    <property type="entry name" value="Chloramphenicol acetyltransferase-like domain"/>
    <property type="match status" value="1"/>
</dbReference>
<dbReference type="SMART" id="SM01059">
    <property type="entry name" value="CAT"/>
    <property type="match status" value="1"/>
</dbReference>
<protein>
    <submittedName>
        <fullName evidence="2">Chloramphenicol O-acetyltransferase</fullName>
    </submittedName>
</protein>
<dbReference type="EMBL" id="JQCL01000080">
    <property type="protein sequence ID" value="KRO08533.1"/>
    <property type="molecule type" value="Genomic_DNA"/>
</dbReference>
<dbReference type="InterPro" id="IPR023213">
    <property type="entry name" value="CAT-like_dom_sf"/>
</dbReference>
<accession>A0A0R2M3W9</accession>
<feature type="active site" description="Proton acceptor" evidence="1">
    <location>
        <position position="190"/>
    </location>
</feature>
<comment type="caution">
    <text evidence="2">The sequence shown here is derived from an EMBL/GenBank/DDBJ whole genome shotgun (WGS) entry which is preliminary data.</text>
</comment>